<evidence type="ECO:0000313" key="7">
    <source>
        <dbReference type="EMBL" id="EUJ22977.1"/>
    </source>
</evidence>
<keyword evidence="1" id="KW-0540">Nuclease</keyword>
<dbReference type="InterPro" id="IPR003615">
    <property type="entry name" value="HNH_nuc"/>
</dbReference>
<organism evidence="7 8">
    <name type="scientific">Listeria grandensis FSL F6-0971</name>
    <dbReference type="NCBI Taxonomy" id="1265819"/>
    <lineage>
        <taxon>Bacteria</taxon>
        <taxon>Bacillati</taxon>
        <taxon>Bacillota</taxon>
        <taxon>Bacilli</taxon>
        <taxon>Bacillales</taxon>
        <taxon>Listeriaceae</taxon>
        <taxon>Listeria</taxon>
    </lineage>
</organism>
<name>W7BAG3_9LIST</name>
<dbReference type="InterPro" id="IPR002711">
    <property type="entry name" value="HNH"/>
</dbReference>
<evidence type="ECO:0000256" key="1">
    <source>
        <dbReference type="ARBA" id="ARBA00022722"/>
    </source>
</evidence>
<dbReference type="GO" id="GO:0004519">
    <property type="term" value="F:endonuclease activity"/>
    <property type="evidence" value="ECO:0007669"/>
    <property type="project" value="InterPro"/>
</dbReference>
<dbReference type="AlphaFoldDB" id="W7BAG3"/>
<keyword evidence="2" id="KW-0378">Hydrolase</keyword>
<sequence>MKLTTKLLQYILTDQLIKFYKTKEWRKLREIALKRDNYECQRCKKHGLYTKADCVHHLQYVKDMPMLALTLSNLESLCNPCHNKEHNRLPNQKKAKSKRFMSEERW</sequence>
<dbReference type="GO" id="GO:0008270">
    <property type="term" value="F:zinc ion binding"/>
    <property type="evidence" value="ECO:0007669"/>
    <property type="project" value="InterPro"/>
</dbReference>
<reference evidence="7 8" key="1">
    <citation type="journal article" date="2014" name="Int. J. Syst. Evol. Microbiol.">
        <title>Listeria floridensis sp. nov., Listeria aquatica sp. nov., Listeria cornellensis sp. nov., Listeria riparia sp. nov. and Listeria grandensis sp. nov., from agricultural and natural environments.</title>
        <authorList>
            <person name="den Bakker H.C."/>
            <person name="Warchocki S."/>
            <person name="Wright E.M."/>
            <person name="Allred A.F."/>
            <person name="Ahlstrom C."/>
            <person name="Manuel C.S."/>
            <person name="Stasiewicz M.J."/>
            <person name="Burrell A."/>
            <person name="Roof S."/>
            <person name="Strawn L."/>
            <person name="Fortes E.D."/>
            <person name="Nightingale K.K."/>
            <person name="Kephart D."/>
            <person name="Wiedmann M."/>
        </authorList>
    </citation>
    <scope>NUCLEOTIDE SEQUENCE [LARGE SCALE GENOMIC DNA]</scope>
    <source>
        <strain evidence="8">FSL F6-971</strain>
    </source>
</reference>
<dbReference type="SMART" id="SM00507">
    <property type="entry name" value="HNHc"/>
    <property type="match status" value="1"/>
</dbReference>
<evidence type="ECO:0000256" key="4">
    <source>
        <dbReference type="ARBA" id="ARBA00040194"/>
    </source>
</evidence>
<gene>
    <name evidence="7" type="ORF">PGRAN_11298</name>
</gene>
<evidence type="ECO:0000256" key="3">
    <source>
        <dbReference type="ARBA" id="ARBA00038412"/>
    </source>
</evidence>
<dbReference type="EMBL" id="AODD01000015">
    <property type="protein sequence ID" value="EUJ22977.1"/>
    <property type="molecule type" value="Genomic_DNA"/>
</dbReference>
<evidence type="ECO:0000256" key="2">
    <source>
        <dbReference type="ARBA" id="ARBA00022801"/>
    </source>
</evidence>
<dbReference type="PANTHER" id="PTHR41286:SF1">
    <property type="entry name" value="HNH NUCLEASE YAJD-RELATED"/>
    <property type="match status" value="1"/>
</dbReference>
<dbReference type="STRING" id="1265819.PGRAN_11298"/>
<dbReference type="CDD" id="cd00085">
    <property type="entry name" value="HNHc"/>
    <property type="match status" value="1"/>
</dbReference>
<evidence type="ECO:0000259" key="6">
    <source>
        <dbReference type="SMART" id="SM00507"/>
    </source>
</evidence>
<evidence type="ECO:0000256" key="5">
    <source>
        <dbReference type="SAM" id="MobiDB-lite"/>
    </source>
</evidence>
<dbReference type="GO" id="GO:0005829">
    <property type="term" value="C:cytosol"/>
    <property type="evidence" value="ECO:0007669"/>
    <property type="project" value="TreeGrafter"/>
</dbReference>
<comment type="similarity">
    <text evidence="3">Belongs to the HNH nuclease family.</text>
</comment>
<evidence type="ECO:0000313" key="8">
    <source>
        <dbReference type="Proteomes" id="UP000019253"/>
    </source>
</evidence>
<proteinExistence type="inferred from homology"/>
<protein>
    <recommendedName>
        <fullName evidence="4">Putative HNH nuclease YajD</fullName>
    </recommendedName>
</protein>
<dbReference type="PANTHER" id="PTHR41286">
    <property type="entry name" value="HNH NUCLEASE YAJD-RELATED"/>
    <property type="match status" value="1"/>
</dbReference>
<comment type="caution">
    <text evidence="7">The sequence shown here is derived from an EMBL/GenBank/DDBJ whole genome shotgun (WGS) entry which is preliminary data.</text>
</comment>
<dbReference type="OrthoDB" id="9811997at2"/>
<dbReference type="Proteomes" id="UP000019253">
    <property type="component" value="Unassembled WGS sequence"/>
</dbReference>
<dbReference type="RefSeq" id="WP_036066989.1">
    <property type="nucleotide sequence ID" value="NZ_AODD01000015.1"/>
</dbReference>
<dbReference type="GO" id="GO:0016787">
    <property type="term" value="F:hydrolase activity"/>
    <property type="evidence" value="ECO:0007669"/>
    <property type="project" value="UniProtKB-KW"/>
</dbReference>
<feature type="region of interest" description="Disordered" evidence="5">
    <location>
        <begin position="83"/>
        <end position="106"/>
    </location>
</feature>
<keyword evidence="8" id="KW-1185">Reference proteome</keyword>
<accession>W7BAG3</accession>
<dbReference type="Gene3D" id="1.10.30.50">
    <property type="match status" value="1"/>
</dbReference>
<dbReference type="Pfam" id="PF01844">
    <property type="entry name" value="HNH"/>
    <property type="match status" value="1"/>
</dbReference>
<feature type="domain" description="HNH nuclease" evidence="6">
    <location>
        <begin position="27"/>
        <end position="83"/>
    </location>
</feature>
<dbReference type="GO" id="GO:0003676">
    <property type="term" value="F:nucleic acid binding"/>
    <property type="evidence" value="ECO:0007669"/>
    <property type="project" value="InterPro"/>
</dbReference>